<dbReference type="OrthoDB" id="275534at2759"/>
<dbReference type="GeneID" id="5006708"/>
<dbReference type="HAMAP" id="MF_00294">
    <property type="entry name" value="Ribosomal_bL33"/>
    <property type="match status" value="1"/>
</dbReference>
<comment type="similarity">
    <text evidence="1">Belongs to the bacterial ribosomal protein bL33 family.</text>
</comment>
<dbReference type="NCBIfam" id="NF001860">
    <property type="entry name" value="PRK00595.1"/>
    <property type="match status" value="1"/>
</dbReference>
<dbReference type="FunFam" id="2.20.28.120:FF:000006">
    <property type="entry name" value="50S ribosomal protein L33"/>
    <property type="match status" value="1"/>
</dbReference>
<dbReference type="PROSITE" id="PS00582">
    <property type="entry name" value="RIBOSOMAL_L33"/>
    <property type="match status" value="1"/>
</dbReference>
<evidence type="ECO:0000256" key="2">
    <source>
        <dbReference type="ARBA" id="ARBA00022980"/>
    </source>
</evidence>
<dbReference type="InterPro" id="IPR011332">
    <property type="entry name" value="Ribosomal_zn-bd"/>
</dbReference>
<reference evidence="5 6" key="1">
    <citation type="journal article" date="2007" name="Proc. Natl. Acad. Sci. U.S.A.">
        <title>The tiny eukaryote Ostreococcus provides genomic insights into the paradox of plankton speciation.</title>
        <authorList>
            <person name="Palenik B."/>
            <person name="Grimwood J."/>
            <person name="Aerts A."/>
            <person name="Rouze P."/>
            <person name="Salamov A."/>
            <person name="Putnam N."/>
            <person name="Dupont C."/>
            <person name="Jorgensen R."/>
            <person name="Derelle E."/>
            <person name="Rombauts S."/>
            <person name="Zhou K."/>
            <person name="Otillar R."/>
            <person name="Merchant S.S."/>
            <person name="Podell S."/>
            <person name="Gaasterland T."/>
            <person name="Napoli C."/>
            <person name="Gendler K."/>
            <person name="Manuell A."/>
            <person name="Tai V."/>
            <person name="Vallon O."/>
            <person name="Piganeau G."/>
            <person name="Jancek S."/>
            <person name="Heijde M."/>
            <person name="Jabbari K."/>
            <person name="Bowler C."/>
            <person name="Lohr M."/>
            <person name="Robbens S."/>
            <person name="Werner G."/>
            <person name="Dubchak I."/>
            <person name="Pazour G.J."/>
            <person name="Ren Q."/>
            <person name="Paulsen I."/>
            <person name="Delwiche C."/>
            <person name="Schmutz J."/>
            <person name="Rokhsar D."/>
            <person name="Van de Peer Y."/>
            <person name="Moreau H."/>
            <person name="Grigoriev I.V."/>
        </authorList>
    </citation>
    <scope>NUCLEOTIDE SEQUENCE [LARGE SCALE GENOMIC DNA]</scope>
    <source>
        <strain evidence="5 6">CCE9901</strain>
    </source>
</reference>
<dbReference type="GO" id="GO:0003735">
    <property type="term" value="F:structural constituent of ribosome"/>
    <property type="evidence" value="ECO:0007669"/>
    <property type="project" value="InterPro"/>
</dbReference>
<dbReference type="Gramene" id="ABP00790">
    <property type="protein sequence ID" value="ABP00790"/>
    <property type="gene ID" value="OSTLU_29342"/>
</dbReference>
<dbReference type="Proteomes" id="UP000001568">
    <property type="component" value="Chromosome 20"/>
</dbReference>
<dbReference type="GO" id="GO:0006412">
    <property type="term" value="P:translation"/>
    <property type="evidence" value="ECO:0007669"/>
    <property type="project" value="InterPro"/>
</dbReference>
<dbReference type="PANTHER" id="PTHR15238:SF1">
    <property type="entry name" value="LARGE RIBOSOMAL SUBUNIT PROTEIN BL33M"/>
    <property type="match status" value="1"/>
</dbReference>
<dbReference type="InterPro" id="IPR038584">
    <property type="entry name" value="Ribosomal_bL33_sf"/>
</dbReference>
<dbReference type="AlphaFoldDB" id="A4SAQ4"/>
<keyword evidence="2" id="KW-0689">Ribosomal protein</keyword>
<evidence type="ECO:0000256" key="3">
    <source>
        <dbReference type="ARBA" id="ARBA00023274"/>
    </source>
</evidence>
<dbReference type="NCBIfam" id="TIGR01023">
    <property type="entry name" value="rpmG_bact"/>
    <property type="match status" value="1"/>
</dbReference>
<dbReference type="InterPro" id="IPR001705">
    <property type="entry name" value="Ribosomal_bL33"/>
</dbReference>
<evidence type="ECO:0000256" key="1">
    <source>
        <dbReference type="ARBA" id="ARBA00007596"/>
    </source>
</evidence>
<evidence type="ECO:0000313" key="5">
    <source>
        <dbReference type="EMBL" id="ABP00790.1"/>
    </source>
</evidence>
<keyword evidence="3" id="KW-0687">Ribonucleoprotein</keyword>
<dbReference type="EMBL" id="CP000600">
    <property type="protein sequence ID" value="ABP00790.1"/>
    <property type="molecule type" value="Genomic_DNA"/>
</dbReference>
<sequence length="60" mass="6905">MAKGATKAGAILVKLVSAARTGFFYVKRKNPKKTPRKLEFVKYDPRVRRHVLFTETKINK</sequence>
<evidence type="ECO:0000313" key="6">
    <source>
        <dbReference type="Proteomes" id="UP000001568"/>
    </source>
</evidence>
<dbReference type="GO" id="GO:0005737">
    <property type="term" value="C:cytoplasm"/>
    <property type="evidence" value="ECO:0007669"/>
    <property type="project" value="UniProtKB-ARBA"/>
</dbReference>
<gene>
    <name evidence="5" type="ORF">OSTLU_29342</name>
</gene>
<organism evidence="5 6">
    <name type="scientific">Ostreococcus lucimarinus (strain CCE9901)</name>
    <dbReference type="NCBI Taxonomy" id="436017"/>
    <lineage>
        <taxon>Eukaryota</taxon>
        <taxon>Viridiplantae</taxon>
        <taxon>Chlorophyta</taxon>
        <taxon>Mamiellophyceae</taxon>
        <taxon>Mamiellales</taxon>
        <taxon>Bathycoccaceae</taxon>
        <taxon>Ostreococcus</taxon>
    </lineage>
</organism>
<protein>
    <recommendedName>
        <fullName evidence="4">Large ribosomal subunit protein bL33c</fullName>
    </recommendedName>
</protein>
<dbReference type="InterPro" id="IPR018264">
    <property type="entry name" value="Ribosomal_bL33_CS"/>
</dbReference>
<dbReference type="HOGENOM" id="CLU_190949_1_0_1"/>
<dbReference type="Gene3D" id="2.20.28.120">
    <property type="entry name" value="Ribosomal protein L33"/>
    <property type="match status" value="1"/>
</dbReference>
<dbReference type="KEGG" id="olu:OSTLU_29342"/>
<keyword evidence="6" id="KW-1185">Reference proteome</keyword>
<dbReference type="OMA" id="RMTLRKY"/>
<dbReference type="Pfam" id="PF00471">
    <property type="entry name" value="Ribosomal_L33"/>
    <property type="match status" value="1"/>
</dbReference>
<dbReference type="STRING" id="436017.A4SAQ4"/>
<accession>A4SAQ4</accession>
<dbReference type="SUPFAM" id="SSF57829">
    <property type="entry name" value="Zn-binding ribosomal proteins"/>
    <property type="match status" value="1"/>
</dbReference>
<dbReference type="GO" id="GO:0015934">
    <property type="term" value="C:large ribosomal subunit"/>
    <property type="evidence" value="ECO:0007669"/>
    <property type="project" value="TreeGrafter"/>
</dbReference>
<proteinExistence type="inferred from homology"/>
<dbReference type="eggNOG" id="KOG3505">
    <property type="taxonomic scope" value="Eukaryota"/>
</dbReference>
<dbReference type="PANTHER" id="PTHR15238">
    <property type="entry name" value="54S RIBOSOMAL PROTEIN L39, MITOCHONDRIAL"/>
    <property type="match status" value="1"/>
</dbReference>
<name>A4SAQ4_OSTLU</name>
<dbReference type="RefSeq" id="XP_001422473.1">
    <property type="nucleotide sequence ID" value="XM_001422436.1"/>
</dbReference>
<evidence type="ECO:0000256" key="4">
    <source>
        <dbReference type="ARBA" id="ARBA00035276"/>
    </source>
</evidence>